<dbReference type="RefSeq" id="WP_161807328.1">
    <property type="nucleotide sequence ID" value="NZ_BJON01000009.1"/>
</dbReference>
<evidence type="ECO:0000313" key="1">
    <source>
        <dbReference type="EMBL" id="GED68601.1"/>
    </source>
</evidence>
<protein>
    <submittedName>
        <fullName evidence="1">Uncharacterized protein</fullName>
    </submittedName>
</protein>
<accession>A0ABQ0TL64</accession>
<reference evidence="1 2" key="1">
    <citation type="submission" date="2019-06" db="EMBL/GenBank/DDBJ databases">
        <title>Whole genome shotgun sequence of Brevibacillus reuszeri NBRC 15719.</title>
        <authorList>
            <person name="Hosoyama A."/>
            <person name="Uohara A."/>
            <person name="Ohji S."/>
            <person name="Ichikawa N."/>
        </authorList>
    </citation>
    <scope>NUCLEOTIDE SEQUENCE [LARGE SCALE GENOMIC DNA]</scope>
    <source>
        <strain evidence="1 2">NBRC 15719</strain>
    </source>
</reference>
<comment type="caution">
    <text evidence="1">The sequence shown here is derived from an EMBL/GenBank/DDBJ whole genome shotgun (WGS) entry which is preliminary data.</text>
</comment>
<evidence type="ECO:0000313" key="2">
    <source>
        <dbReference type="Proteomes" id="UP000319578"/>
    </source>
</evidence>
<keyword evidence="2" id="KW-1185">Reference proteome</keyword>
<name>A0ABQ0TL64_9BACL</name>
<dbReference type="Proteomes" id="UP000319578">
    <property type="component" value="Unassembled WGS sequence"/>
</dbReference>
<proteinExistence type="predicted"/>
<organism evidence="1 2">
    <name type="scientific">Brevibacillus reuszeri</name>
    <dbReference type="NCBI Taxonomy" id="54915"/>
    <lineage>
        <taxon>Bacteria</taxon>
        <taxon>Bacillati</taxon>
        <taxon>Bacillota</taxon>
        <taxon>Bacilli</taxon>
        <taxon>Bacillales</taxon>
        <taxon>Paenibacillaceae</taxon>
        <taxon>Brevibacillus</taxon>
    </lineage>
</organism>
<dbReference type="EMBL" id="BJON01000009">
    <property type="protein sequence ID" value="GED68601.1"/>
    <property type="molecule type" value="Genomic_DNA"/>
</dbReference>
<gene>
    <name evidence="1" type="ORF">BRE01_23030</name>
</gene>
<sequence>MNQEETGYKNIKDCPLTFALSIIGGLRVNHTQISDNQRESSSNPNTTT</sequence>